<evidence type="ECO:0000313" key="14">
    <source>
        <dbReference type="Proteomes" id="UP000198287"/>
    </source>
</evidence>
<evidence type="ECO:0000256" key="2">
    <source>
        <dbReference type="ARBA" id="ARBA00009848"/>
    </source>
</evidence>
<dbReference type="InterPro" id="IPR059116">
    <property type="entry name" value="P2X_receptor"/>
</dbReference>
<dbReference type="PIRSF" id="PIRSF005713">
    <property type="entry name" value="P2X_purinoceptor"/>
    <property type="match status" value="1"/>
</dbReference>
<name>A0A226EM16_FOLCA</name>
<evidence type="ECO:0000256" key="5">
    <source>
        <dbReference type="ARBA" id="ARBA00022989"/>
    </source>
</evidence>
<dbReference type="GO" id="GO:0005886">
    <property type="term" value="C:plasma membrane"/>
    <property type="evidence" value="ECO:0007669"/>
    <property type="project" value="InterPro"/>
</dbReference>
<reference evidence="13 14" key="1">
    <citation type="submission" date="2015-12" db="EMBL/GenBank/DDBJ databases">
        <title>The genome of Folsomia candida.</title>
        <authorList>
            <person name="Faddeeva A."/>
            <person name="Derks M.F."/>
            <person name="Anvar Y."/>
            <person name="Smit S."/>
            <person name="Van Straalen N."/>
            <person name="Roelofs D."/>
        </authorList>
    </citation>
    <scope>NUCLEOTIDE SEQUENCE [LARGE SCALE GENOMIC DNA]</scope>
    <source>
        <strain evidence="13 14">VU population</strain>
        <tissue evidence="13">Whole body</tissue>
    </source>
</reference>
<dbReference type="Gene3D" id="1.10.287.940">
    <property type="entry name" value="atp-gated p2x4 ion channel"/>
    <property type="match status" value="1"/>
</dbReference>
<proteinExistence type="inferred from homology"/>
<keyword evidence="9" id="KW-0407">Ion channel</keyword>
<evidence type="ECO:0000256" key="8">
    <source>
        <dbReference type="ARBA" id="ARBA00023286"/>
    </source>
</evidence>
<keyword evidence="11" id="KW-1015">Disulfide bond</keyword>
<dbReference type="GO" id="GO:0012505">
    <property type="term" value="C:endomembrane system"/>
    <property type="evidence" value="ECO:0007669"/>
    <property type="project" value="UniProtKB-SubCell"/>
</dbReference>
<evidence type="ECO:0000256" key="3">
    <source>
        <dbReference type="ARBA" id="ARBA00022448"/>
    </source>
</evidence>
<comment type="caution">
    <text evidence="13">The sequence shown here is derived from an EMBL/GenBank/DDBJ whole genome shotgun (WGS) entry which is preliminary data.</text>
</comment>
<evidence type="ECO:0000256" key="12">
    <source>
        <dbReference type="SAM" id="Phobius"/>
    </source>
</evidence>
<dbReference type="GO" id="GO:0005524">
    <property type="term" value="F:ATP binding"/>
    <property type="evidence" value="ECO:0007669"/>
    <property type="project" value="UniProtKB-KW"/>
</dbReference>
<dbReference type="GO" id="GO:0004931">
    <property type="term" value="F:extracellularly ATP-gated monoatomic cation channel activity"/>
    <property type="evidence" value="ECO:0007669"/>
    <property type="project" value="InterPro"/>
</dbReference>
<comment type="similarity">
    <text evidence="2">Belongs to the P2X receptor family.</text>
</comment>
<dbReference type="PANTHER" id="PTHR10125:SF31">
    <property type="entry name" value="P2X RECEPTOR E"/>
    <property type="match status" value="1"/>
</dbReference>
<evidence type="ECO:0000256" key="11">
    <source>
        <dbReference type="PIRSR" id="PIRSR005713-2"/>
    </source>
</evidence>
<dbReference type="OrthoDB" id="494673at2759"/>
<dbReference type="InterPro" id="IPR001429">
    <property type="entry name" value="P2X_purnocptor"/>
</dbReference>
<dbReference type="Proteomes" id="UP000198287">
    <property type="component" value="Unassembled WGS sequence"/>
</dbReference>
<evidence type="ECO:0000256" key="10">
    <source>
        <dbReference type="PIRSR" id="PIRSR005713-1"/>
    </source>
</evidence>
<dbReference type="GO" id="GO:0033198">
    <property type="term" value="P:response to ATP"/>
    <property type="evidence" value="ECO:0007669"/>
    <property type="project" value="InterPro"/>
</dbReference>
<gene>
    <name evidence="13" type="ORF">Fcan01_08344</name>
</gene>
<feature type="binding site" evidence="10">
    <location>
        <begin position="318"/>
        <end position="320"/>
    </location>
    <ligand>
        <name>ATP</name>
        <dbReference type="ChEBI" id="CHEBI:30616"/>
        <note>ligand shared between two neighboring subunits of the homotrimer</note>
    </ligand>
</feature>
<feature type="disulfide bond" evidence="11">
    <location>
        <begin position="287"/>
        <end position="297"/>
    </location>
</feature>
<feature type="transmembrane region" description="Helical" evidence="12">
    <location>
        <begin position="33"/>
        <end position="53"/>
    </location>
</feature>
<evidence type="ECO:0000256" key="7">
    <source>
        <dbReference type="ARBA" id="ARBA00023136"/>
    </source>
</evidence>
<feature type="binding site" evidence="10">
    <location>
        <position position="210"/>
    </location>
    <ligand>
        <name>ATP</name>
        <dbReference type="ChEBI" id="CHEBI:30616"/>
        <note>ligand shared between two neighboring subunits of the homotrimer</note>
    </ligand>
</feature>
<feature type="disulfide bond" evidence="11">
    <location>
        <begin position="243"/>
        <end position="253"/>
    </location>
</feature>
<keyword evidence="14" id="KW-1185">Reference proteome</keyword>
<dbReference type="PRINTS" id="PR01307">
    <property type="entry name" value="P2XRECEPTOR"/>
</dbReference>
<dbReference type="OMA" id="NRFCPIF"/>
<dbReference type="InterPro" id="IPR027309">
    <property type="entry name" value="P2X_extracellular_dom_sf"/>
</dbReference>
<dbReference type="Pfam" id="PF00864">
    <property type="entry name" value="P2X_receptor"/>
    <property type="match status" value="1"/>
</dbReference>
<keyword evidence="3" id="KW-0813">Transport</keyword>
<sequence>MNFAVQYFRETISLFFEYDTPKIVHIKSKKIGIINRLFQLVIIGYIVGFAIVYKKGYQESCPVDSVVTTKVKGTLFTGNISSGELGISPNFSHLYQRIWDPTDYVIPASGGDQGGFFILTNVVITPNQSRGVCPEDPKVAEAWCDTDDDCQTGRSLEVGNGVETGKCVKTHSHHYNTLKTCEIYAWCPVEMEQLPFNGTIALLEGSKRFTVLIKNVIQFPKFGKQYSRRNILENSTQTYLQNCTYHHESDPFCPVFKIGDIVENAGENYTEVAIKGAVFSIGITWDCNLDFDFKEYCRPKYSFQRMDSPNVLISPGTNFRTGEYHEENRRTLFKNYGIKFLVNVEGQAGKFNFVPLLINVGSGLALLSLATIFCDILVLKCLKHRDYYQDKKYLVIRGPDAFDPTSADDHSNAQYSQFDCQQGSREEDCRIRNLIPNSD</sequence>
<keyword evidence="4 12" id="KW-0812">Transmembrane</keyword>
<feature type="disulfide bond" evidence="11">
    <location>
        <begin position="133"/>
        <end position="187"/>
    </location>
</feature>
<dbReference type="EMBL" id="LNIX01000003">
    <property type="protein sequence ID" value="OXA58662.1"/>
    <property type="molecule type" value="Genomic_DNA"/>
</dbReference>
<dbReference type="GO" id="GO:0098794">
    <property type="term" value="C:postsynapse"/>
    <property type="evidence" value="ECO:0007669"/>
    <property type="project" value="GOC"/>
</dbReference>
<comment type="subcellular location">
    <subcellularLocation>
        <location evidence="1">Endomembrane system</location>
    </subcellularLocation>
</comment>
<dbReference type="PANTHER" id="PTHR10125">
    <property type="entry name" value="P2X PURINOCEPTOR"/>
    <property type="match status" value="1"/>
</dbReference>
<keyword evidence="5 12" id="KW-1133">Transmembrane helix</keyword>
<dbReference type="GO" id="GO:0001614">
    <property type="term" value="F:purinergic nucleotide receptor activity"/>
    <property type="evidence" value="ECO:0007669"/>
    <property type="project" value="InterPro"/>
</dbReference>
<keyword evidence="7 12" id="KW-0472">Membrane</keyword>
<dbReference type="STRING" id="158441.A0A226EM16"/>
<evidence type="ECO:0000256" key="9">
    <source>
        <dbReference type="ARBA" id="ARBA00023303"/>
    </source>
</evidence>
<feature type="transmembrane region" description="Helical" evidence="12">
    <location>
        <begin position="356"/>
        <end position="382"/>
    </location>
</feature>
<dbReference type="GO" id="GO:0070588">
    <property type="term" value="P:calcium ion transmembrane transport"/>
    <property type="evidence" value="ECO:0007669"/>
    <property type="project" value="TreeGrafter"/>
</dbReference>
<organism evidence="13 14">
    <name type="scientific">Folsomia candida</name>
    <name type="common">Springtail</name>
    <dbReference type="NCBI Taxonomy" id="158441"/>
    <lineage>
        <taxon>Eukaryota</taxon>
        <taxon>Metazoa</taxon>
        <taxon>Ecdysozoa</taxon>
        <taxon>Arthropoda</taxon>
        <taxon>Hexapoda</taxon>
        <taxon>Collembola</taxon>
        <taxon>Entomobryomorpha</taxon>
        <taxon>Isotomoidea</taxon>
        <taxon>Isotomidae</taxon>
        <taxon>Proisotominae</taxon>
        <taxon>Folsomia</taxon>
    </lineage>
</organism>
<keyword evidence="6" id="KW-0406">Ion transport</keyword>
<keyword evidence="10" id="KW-0067">ATP-binding</keyword>
<feature type="disulfide bond" evidence="11">
    <location>
        <begin position="150"/>
        <end position="181"/>
    </location>
</feature>
<feature type="disulfide bond" evidence="11">
    <location>
        <begin position="144"/>
        <end position="167"/>
    </location>
</feature>
<dbReference type="Gene3D" id="2.60.490.10">
    <property type="entry name" value="atp-gated p2x4 ion channel domain"/>
    <property type="match status" value="1"/>
</dbReference>
<protein>
    <submittedName>
        <fullName evidence="13">P2X purinoceptor 4</fullName>
    </submittedName>
</protein>
<keyword evidence="8" id="KW-1071">Ligand-gated ion channel</keyword>
<accession>A0A226EM16</accession>
<dbReference type="AlphaFoldDB" id="A0A226EM16"/>
<evidence type="ECO:0000256" key="1">
    <source>
        <dbReference type="ARBA" id="ARBA00004308"/>
    </source>
</evidence>
<keyword evidence="10" id="KW-0547">Nucleotide-binding</keyword>
<evidence type="ECO:0000256" key="4">
    <source>
        <dbReference type="ARBA" id="ARBA00022692"/>
    </source>
</evidence>
<dbReference type="NCBIfam" id="TIGR00863">
    <property type="entry name" value="P2X"/>
    <property type="match status" value="1"/>
</dbReference>
<feature type="binding site" evidence="10">
    <location>
        <begin position="70"/>
        <end position="72"/>
    </location>
    <ligand>
        <name>ATP</name>
        <dbReference type="ChEBI" id="CHEBI:30616"/>
        <note>ligand shared between two neighboring subunits of the homotrimer</note>
    </ligand>
</feature>
<feature type="binding site" evidence="10">
    <location>
        <position position="334"/>
    </location>
    <ligand>
        <name>ATP</name>
        <dbReference type="ChEBI" id="CHEBI:30616"/>
        <note>ligand shared between two neighboring subunits of the homotrimer</note>
    </ligand>
</feature>
<evidence type="ECO:0000313" key="13">
    <source>
        <dbReference type="EMBL" id="OXA58662.1"/>
    </source>
</evidence>
<evidence type="ECO:0000256" key="6">
    <source>
        <dbReference type="ARBA" id="ARBA00023065"/>
    </source>
</evidence>